<reference evidence="15" key="1">
    <citation type="submission" date="2021-08" db="EMBL/GenBank/DDBJ databases">
        <title>WGS assembly of Ceratopteris richardii.</title>
        <authorList>
            <person name="Marchant D.B."/>
            <person name="Chen G."/>
            <person name="Jenkins J."/>
            <person name="Shu S."/>
            <person name="Leebens-Mack J."/>
            <person name="Grimwood J."/>
            <person name="Schmutz J."/>
            <person name="Soltis P."/>
            <person name="Soltis D."/>
            <person name="Chen Z.-H."/>
        </authorList>
    </citation>
    <scope>NUCLEOTIDE SEQUENCE</scope>
    <source>
        <strain evidence="15">Whitten #5841</strain>
        <tissue evidence="15">Leaf</tissue>
    </source>
</reference>
<dbReference type="PROSITE" id="PS50929">
    <property type="entry name" value="ABC_TM1F"/>
    <property type="match status" value="2"/>
</dbReference>
<feature type="domain" description="ABC transmembrane type-1" evidence="14">
    <location>
        <begin position="319"/>
        <end position="599"/>
    </location>
</feature>
<dbReference type="Gene3D" id="1.20.1560.10">
    <property type="entry name" value="ABC transporter type 1, transmembrane domain"/>
    <property type="match status" value="2"/>
</dbReference>
<dbReference type="InterPro" id="IPR044726">
    <property type="entry name" value="ABCC_6TM_D2"/>
</dbReference>
<feature type="transmembrane region" description="Helical" evidence="12">
    <location>
        <begin position="151"/>
        <end position="168"/>
    </location>
</feature>
<dbReference type="OMA" id="CPQDWPS"/>
<feature type="transmembrane region" description="Helical" evidence="12">
    <location>
        <begin position="318"/>
        <end position="339"/>
    </location>
</feature>
<dbReference type="GO" id="GO:0016887">
    <property type="term" value="F:ATP hydrolysis activity"/>
    <property type="evidence" value="ECO:0007669"/>
    <property type="project" value="InterPro"/>
</dbReference>
<name>A0A8T2SSJ4_CERRI</name>
<keyword evidence="6" id="KW-0677">Repeat</keyword>
<evidence type="ECO:0000313" key="15">
    <source>
        <dbReference type="EMBL" id="KAH7366157.1"/>
    </source>
</evidence>
<keyword evidence="4" id="KW-0934">Plastid</keyword>
<dbReference type="InterPro" id="IPR017871">
    <property type="entry name" value="ABC_transporter-like_CS"/>
</dbReference>
<feature type="domain" description="ABC transporter" evidence="13">
    <location>
        <begin position="632"/>
        <end position="855"/>
    </location>
</feature>
<evidence type="ECO:0000256" key="6">
    <source>
        <dbReference type="ARBA" id="ARBA00022737"/>
    </source>
</evidence>
<evidence type="ECO:0000259" key="13">
    <source>
        <dbReference type="PROSITE" id="PS50893"/>
    </source>
</evidence>
<dbReference type="FunFam" id="1.20.1560.10:FF:000003">
    <property type="entry name" value="ABC transporter C family member 10"/>
    <property type="match status" value="1"/>
</dbReference>
<dbReference type="SUPFAM" id="SSF52540">
    <property type="entry name" value="P-loop containing nucleoside triphosphate hydrolases"/>
    <property type="match status" value="2"/>
</dbReference>
<feature type="transmembrane region" description="Helical" evidence="12">
    <location>
        <begin position="1092"/>
        <end position="1109"/>
    </location>
</feature>
<evidence type="ECO:0000256" key="11">
    <source>
        <dbReference type="SAM" id="MobiDB-lite"/>
    </source>
</evidence>
<dbReference type="CDD" id="cd18580">
    <property type="entry name" value="ABC_6TM_ABCC_D2"/>
    <property type="match status" value="1"/>
</dbReference>
<dbReference type="InterPro" id="IPR044746">
    <property type="entry name" value="ABCC_6TM_D1"/>
</dbReference>
<accession>A0A8T2SSJ4</accession>
<evidence type="ECO:0000256" key="5">
    <source>
        <dbReference type="ARBA" id="ARBA00022692"/>
    </source>
</evidence>
<dbReference type="PANTHER" id="PTHR24223:SF362">
    <property type="entry name" value="ABC TRANSPORTER C FAMILY MEMBER 4"/>
    <property type="match status" value="1"/>
</dbReference>
<feature type="transmembrane region" description="Helical" evidence="12">
    <location>
        <begin position="996"/>
        <end position="1020"/>
    </location>
</feature>
<evidence type="ECO:0000256" key="12">
    <source>
        <dbReference type="SAM" id="Phobius"/>
    </source>
</evidence>
<dbReference type="PANTHER" id="PTHR24223">
    <property type="entry name" value="ATP-BINDING CASSETTE SUB-FAMILY C"/>
    <property type="match status" value="1"/>
</dbReference>
<dbReference type="InterPro" id="IPR027417">
    <property type="entry name" value="P-loop_NTPase"/>
</dbReference>
<dbReference type="SMART" id="SM00382">
    <property type="entry name" value="AAA"/>
    <property type="match status" value="2"/>
</dbReference>
<keyword evidence="5 12" id="KW-0812">Transmembrane</keyword>
<feature type="domain" description="ABC transporter" evidence="13">
    <location>
        <begin position="1272"/>
        <end position="1508"/>
    </location>
</feature>
<keyword evidence="3" id="KW-0813">Transport</keyword>
<evidence type="ECO:0000256" key="9">
    <source>
        <dbReference type="ARBA" id="ARBA00022989"/>
    </source>
</evidence>
<sequence length="1518" mass="169422">MAWIYSSSCTGPWDAVSSPAELSVFSQAQEWLAYILFSLCPQRFIFTIFNICFILASAASDLRLRKSESHSHAKTKAGPSFLFILFFSFVYVFASAGITCFYMWEKSANGWTQDGIREVLFSAIEAAAWITSSITLLVARSRGASTYSMPLRSWWLVSFISIILQLLSACFRLSDASGLAYSTDIEILDIYAVVKAPISLLFLVNALRGTTGLYRINYDNSIGEPLINKLTEDQTESRFTNESAYATAGFFSKLTFTWLNRLLNQGSRQSLNIDDVPVLAPRDKAEYTYSVIQENWPRSVNERRPLTIALVKSFWRPLLLTGALQLLRALVLYAGPLLISSFTNYASGERVSDYDGYALVFMLLVAKLVEVFSYHHFNFQSYRLGNNMRSAVITTIYRKGLRLSSYSRQKHGVGQITNYMVVDAQQISDSCLQLHLCWCIPLQVILAMVLLWRDIGIASLAGIAVMVLISIRTVYNGRSQRSNMGKVMQMRDTRMRSITEVLAYMKVIKLEAWEEKFQKQIEAYRSEELNALTRFVILAAENMFCLWNTISFVSVFTFVTAVILNAGLTTAKVFTATSIFRIVQEPIRNFPQSVNAITQLLVSLERLNDFMLSPELDGGAVMKSLEVNDHPVVVEKAYFAWDGKQELPTLKDINLNIRRGSLVTIVGTVGSGKSSLLAALLGEMVKISGFAQTAGTMAYVSQSAWIQNATIMDNILFGAPLDPVRYRKVVHACGLEMDLASMDYGDQTEIGEKGINLSGGQKQRIQLARAVYQDCDVYLLDDIFSAVDAHTGSHLFKECILGLLKGKTVLLVTHQVEFLKGADIVLVMRDGAIVQSGGYEEVLGEGTDFAALVAAHNEAMNMVDAEGKLQSNSDIGKGIRREHSRRLNSELSQSLSIDRKSETSKSVDRLPHSDSFSETRMPEASSKLIEEEQKEKGRVSWSIYWLYLTSAFGWATVAILLLNQSSWQAFLLASDYWLAGEIPEDSSQSINKNKFIIVYVLLNFAAWIGVLIRVVVVATFGLKTAQLFFLGMLRSVFRAPMSFFDTTPSGRILSRFSSDQANLDFLLHFFLGGCISSYVSALGIIVVISISTWPIVFLVIPLGWLYYWYQNFYITSSREITRLDSITKAPLIYHFSETVAGVETVRCFRKEESFSRQNLSHTNRNMKMDFHNNTANEWLGLRLETMGTAILCATAFLLVVLPSNLVKPETVGLALSYALSLNSGLYWTVWLSCSIENRMVSVERIHQFTTIPSEAAPTIADCIPKSGWPNKGRIESIRLKLRYRPSTPLVLKGVTFLIQGGEKVGVVGRTGSGKSTLILAIFRLVEPCGGQILIDGVDIATLGLHDLRSKLGIIPQDPVLFEGTVRRNLDPLGIHSDQEIWRVLDECQLAQIIAEKPEKLESSVTESGSNWSVGQRQLFCFGRALLKGGRILFLDEATASVDAQTDAIIQKIIRVKFNDCTVISIAHRIPTVMDSDKVLVMDAGRVKEFDKPTNLLLNSESLFSSLVNEYSARAREGF</sequence>
<feature type="transmembrane region" description="Helical" evidence="12">
    <location>
        <begin position="119"/>
        <end position="139"/>
    </location>
</feature>
<dbReference type="CDD" id="cd18579">
    <property type="entry name" value="ABC_6TM_ABCC_D1"/>
    <property type="match status" value="1"/>
</dbReference>
<dbReference type="EMBL" id="CM035423">
    <property type="protein sequence ID" value="KAH7366157.1"/>
    <property type="molecule type" value="Genomic_DNA"/>
</dbReference>
<feature type="transmembrane region" description="Helical" evidence="12">
    <location>
        <begin position="31"/>
        <end position="59"/>
    </location>
</feature>
<dbReference type="Pfam" id="PF00664">
    <property type="entry name" value="ABC_membrane"/>
    <property type="match status" value="2"/>
</dbReference>
<evidence type="ECO:0000256" key="8">
    <source>
        <dbReference type="ARBA" id="ARBA00022840"/>
    </source>
</evidence>
<gene>
    <name evidence="15" type="ORF">KP509_18G065700</name>
</gene>
<feature type="region of interest" description="Disordered" evidence="11">
    <location>
        <begin position="883"/>
        <end position="926"/>
    </location>
</feature>
<feature type="transmembrane region" description="Helical" evidence="12">
    <location>
        <begin position="943"/>
        <end position="962"/>
    </location>
</feature>
<feature type="transmembrane region" description="Helical" evidence="12">
    <location>
        <begin position="188"/>
        <end position="207"/>
    </location>
</feature>
<evidence type="ECO:0000256" key="2">
    <source>
        <dbReference type="ARBA" id="ARBA00009726"/>
    </source>
</evidence>
<evidence type="ECO:0000313" key="16">
    <source>
        <dbReference type="Proteomes" id="UP000825935"/>
    </source>
</evidence>
<keyword evidence="9 12" id="KW-1133">Transmembrane helix</keyword>
<comment type="caution">
    <text evidence="15">The sequence shown here is derived from an EMBL/GenBank/DDBJ whole genome shotgun (WGS) entry which is preliminary data.</text>
</comment>
<keyword evidence="7" id="KW-0547">Nucleotide-binding</keyword>
<dbReference type="CDD" id="cd03250">
    <property type="entry name" value="ABCC_MRP_domain1"/>
    <property type="match status" value="1"/>
</dbReference>
<feature type="domain" description="ABC transmembrane type-1" evidence="14">
    <location>
        <begin position="995"/>
        <end position="1237"/>
    </location>
</feature>
<dbReference type="GO" id="GO:0016020">
    <property type="term" value="C:membrane"/>
    <property type="evidence" value="ECO:0007669"/>
    <property type="project" value="UniProtKB-SubCell"/>
</dbReference>
<dbReference type="FunFam" id="3.40.50.300:FF:000508">
    <property type="entry name" value="ABC transporter C family member 5"/>
    <property type="match status" value="1"/>
</dbReference>
<dbReference type="PROSITE" id="PS00211">
    <property type="entry name" value="ABC_TRANSPORTER_1"/>
    <property type="match status" value="1"/>
</dbReference>
<dbReference type="InterPro" id="IPR036640">
    <property type="entry name" value="ABC1_TM_sf"/>
</dbReference>
<evidence type="ECO:0000256" key="4">
    <source>
        <dbReference type="ARBA" id="ARBA00022528"/>
    </source>
</evidence>
<feature type="compositionally biased region" description="Basic and acidic residues" evidence="11">
    <location>
        <begin position="897"/>
        <end position="921"/>
    </location>
</feature>
<dbReference type="PROSITE" id="PS50893">
    <property type="entry name" value="ABC_TRANSPORTER_2"/>
    <property type="match status" value="2"/>
</dbReference>
<evidence type="ECO:0000259" key="14">
    <source>
        <dbReference type="PROSITE" id="PS50929"/>
    </source>
</evidence>
<keyword evidence="8" id="KW-0067">ATP-binding</keyword>
<feature type="transmembrane region" description="Helical" evidence="12">
    <location>
        <begin position="1211"/>
        <end position="1231"/>
    </location>
</feature>
<feature type="transmembrane region" description="Helical" evidence="12">
    <location>
        <begin position="1065"/>
        <end position="1086"/>
    </location>
</feature>
<feature type="transmembrane region" description="Helical" evidence="12">
    <location>
        <begin position="1186"/>
        <end position="1205"/>
    </location>
</feature>
<comment type="subcellular location">
    <subcellularLocation>
        <location evidence="1">Membrane</location>
        <topology evidence="1">Multi-pass membrane protein</topology>
    </subcellularLocation>
</comment>
<proteinExistence type="inferred from homology"/>
<dbReference type="FunFam" id="1.20.1560.10:FF:000002">
    <property type="entry name" value="ABC transporter C family member 5"/>
    <property type="match status" value="1"/>
</dbReference>
<keyword evidence="16" id="KW-1185">Reference proteome</keyword>
<dbReference type="Proteomes" id="UP000825935">
    <property type="component" value="Chromosome 18"/>
</dbReference>
<dbReference type="GO" id="GO:0140359">
    <property type="term" value="F:ABC-type transporter activity"/>
    <property type="evidence" value="ECO:0007669"/>
    <property type="project" value="InterPro"/>
</dbReference>
<keyword evidence="4" id="KW-0150">Chloroplast</keyword>
<dbReference type="GO" id="GO:0005524">
    <property type="term" value="F:ATP binding"/>
    <property type="evidence" value="ECO:0007669"/>
    <property type="project" value="UniProtKB-KW"/>
</dbReference>
<evidence type="ECO:0000256" key="3">
    <source>
        <dbReference type="ARBA" id="ARBA00022448"/>
    </source>
</evidence>
<dbReference type="InterPro" id="IPR003439">
    <property type="entry name" value="ABC_transporter-like_ATP-bd"/>
</dbReference>
<keyword evidence="10 12" id="KW-0472">Membrane</keyword>
<dbReference type="FunFam" id="3.40.50.300:FF:000169">
    <property type="entry name" value="ABC transporter C family member 3"/>
    <property type="match status" value="1"/>
</dbReference>
<comment type="similarity">
    <text evidence="2">Belongs to the ABC transporter superfamily. ABCC family. Conjugate transporter (TC 3.A.1.208) subfamily.</text>
</comment>
<evidence type="ECO:0000256" key="1">
    <source>
        <dbReference type="ARBA" id="ARBA00004141"/>
    </source>
</evidence>
<evidence type="ECO:0000256" key="7">
    <source>
        <dbReference type="ARBA" id="ARBA00022741"/>
    </source>
</evidence>
<dbReference type="Gene3D" id="3.40.50.300">
    <property type="entry name" value="P-loop containing nucleotide triphosphate hydrolases"/>
    <property type="match status" value="2"/>
</dbReference>
<dbReference type="OrthoDB" id="6500128at2759"/>
<evidence type="ECO:0000256" key="10">
    <source>
        <dbReference type="ARBA" id="ARBA00023136"/>
    </source>
</evidence>
<dbReference type="Pfam" id="PF00005">
    <property type="entry name" value="ABC_tran"/>
    <property type="match status" value="2"/>
</dbReference>
<dbReference type="SUPFAM" id="SSF90123">
    <property type="entry name" value="ABC transporter transmembrane region"/>
    <property type="match status" value="2"/>
</dbReference>
<feature type="transmembrane region" description="Helical" evidence="12">
    <location>
        <begin position="544"/>
        <end position="568"/>
    </location>
</feature>
<dbReference type="InterPro" id="IPR050173">
    <property type="entry name" value="ABC_transporter_C-like"/>
</dbReference>
<protein>
    <submittedName>
        <fullName evidence="15">Uncharacterized protein</fullName>
    </submittedName>
</protein>
<feature type="transmembrane region" description="Helical" evidence="12">
    <location>
        <begin position="457"/>
        <end position="475"/>
    </location>
</feature>
<dbReference type="InterPro" id="IPR011527">
    <property type="entry name" value="ABC1_TM_dom"/>
</dbReference>
<dbReference type="CDD" id="cd03244">
    <property type="entry name" value="ABCC_MRP_domain2"/>
    <property type="match status" value="1"/>
</dbReference>
<organism evidence="15 16">
    <name type="scientific">Ceratopteris richardii</name>
    <name type="common">Triangle waterfern</name>
    <dbReference type="NCBI Taxonomy" id="49495"/>
    <lineage>
        <taxon>Eukaryota</taxon>
        <taxon>Viridiplantae</taxon>
        <taxon>Streptophyta</taxon>
        <taxon>Embryophyta</taxon>
        <taxon>Tracheophyta</taxon>
        <taxon>Polypodiopsida</taxon>
        <taxon>Polypodiidae</taxon>
        <taxon>Polypodiales</taxon>
        <taxon>Pteridineae</taxon>
        <taxon>Pteridaceae</taxon>
        <taxon>Parkerioideae</taxon>
        <taxon>Ceratopteris</taxon>
    </lineage>
</organism>
<dbReference type="InterPro" id="IPR003593">
    <property type="entry name" value="AAA+_ATPase"/>
</dbReference>
<feature type="transmembrane region" description="Helical" evidence="12">
    <location>
        <begin position="80"/>
        <end position="104"/>
    </location>
</feature>
<feature type="transmembrane region" description="Helical" evidence="12">
    <location>
        <begin position="359"/>
        <end position="379"/>
    </location>
</feature>